<feature type="transmembrane region" description="Helical" evidence="1">
    <location>
        <begin position="42"/>
        <end position="66"/>
    </location>
</feature>
<protein>
    <submittedName>
        <fullName evidence="2">Uncharacterized protein</fullName>
    </submittedName>
</protein>
<proteinExistence type="predicted"/>
<dbReference type="Proteomes" id="UP000785679">
    <property type="component" value="Unassembled WGS sequence"/>
</dbReference>
<sequence length="88" mass="10322">MLFNRRHQVYIMGVLIIYAIENIVASSLRGKPIYNILRPDSWVSYLILLGLLVACFLIHLSLEVLVNKRNNRWYNKQQNQIKCASEMT</sequence>
<keyword evidence="1" id="KW-1133">Transmembrane helix</keyword>
<dbReference type="AlphaFoldDB" id="A0A8J8SZZ3"/>
<accession>A0A8J8SZZ3</accession>
<keyword evidence="1" id="KW-0472">Membrane</keyword>
<evidence type="ECO:0000256" key="1">
    <source>
        <dbReference type="SAM" id="Phobius"/>
    </source>
</evidence>
<reference evidence="2" key="1">
    <citation type="submission" date="2019-06" db="EMBL/GenBank/DDBJ databases">
        <authorList>
            <person name="Zheng W."/>
        </authorList>
    </citation>
    <scope>NUCLEOTIDE SEQUENCE</scope>
    <source>
        <strain evidence="2">QDHG01</strain>
    </source>
</reference>
<keyword evidence="1" id="KW-0812">Transmembrane</keyword>
<organism evidence="2 3">
    <name type="scientific">Halteria grandinella</name>
    <dbReference type="NCBI Taxonomy" id="5974"/>
    <lineage>
        <taxon>Eukaryota</taxon>
        <taxon>Sar</taxon>
        <taxon>Alveolata</taxon>
        <taxon>Ciliophora</taxon>
        <taxon>Intramacronucleata</taxon>
        <taxon>Spirotrichea</taxon>
        <taxon>Stichotrichia</taxon>
        <taxon>Sporadotrichida</taxon>
        <taxon>Halteriidae</taxon>
        <taxon>Halteria</taxon>
    </lineage>
</organism>
<gene>
    <name evidence="2" type="ORF">FGO68_gene7134</name>
</gene>
<comment type="caution">
    <text evidence="2">The sequence shown here is derived from an EMBL/GenBank/DDBJ whole genome shotgun (WGS) entry which is preliminary data.</text>
</comment>
<evidence type="ECO:0000313" key="3">
    <source>
        <dbReference type="Proteomes" id="UP000785679"/>
    </source>
</evidence>
<feature type="transmembrane region" description="Helical" evidence="1">
    <location>
        <begin position="9"/>
        <end position="30"/>
    </location>
</feature>
<name>A0A8J8SZZ3_HALGN</name>
<keyword evidence="3" id="KW-1185">Reference proteome</keyword>
<evidence type="ECO:0000313" key="2">
    <source>
        <dbReference type="EMBL" id="TNV76503.1"/>
    </source>
</evidence>
<dbReference type="EMBL" id="RRYP01013453">
    <property type="protein sequence ID" value="TNV76503.1"/>
    <property type="molecule type" value="Genomic_DNA"/>
</dbReference>